<evidence type="ECO:0000259" key="1">
    <source>
        <dbReference type="Pfam" id="PF13338"/>
    </source>
</evidence>
<evidence type="ECO:0000313" key="2">
    <source>
        <dbReference type="EMBL" id="MFJ5513833.1"/>
    </source>
</evidence>
<comment type="caution">
    <text evidence="2">The sequence shown here is derived from an EMBL/GenBank/DDBJ whole genome shotgun (WGS) entry which is preliminary data.</text>
</comment>
<dbReference type="Pfam" id="PF13338">
    <property type="entry name" value="AbiEi_4"/>
    <property type="match status" value="1"/>
</dbReference>
<keyword evidence="3" id="KW-1185">Reference proteome</keyword>
<dbReference type="NCBIfam" id="NF047376">
    <property type="entry name" value="TAA_AbiEi"/>
    <property type="match status" value="1"/>
</dbReference>
<dbReference type="InterPro" id="IPR059220">
    <property type="entry name" value="AbiEi"/>
</dbReference>
<dbReference type="EMBL" id="JBIXLB010000005">
    <property type="protein sequence ID" value="MFJ5513833.1"/>
    <property type="molecule type" value="Genomic_DNA"/>
</dbReference>
<proteinExistence type="predicted"/>
<dbReference type="InterPro" id="IPR025159">
    <property type="entry name" value="AbiEi_N"/>
</dbReference>
<sequence length="188" mass="21541">MDRITAIERLNAFDKQGRYVFTSRDLAKIFHEDTPRAFNAGLNRLVKDGILTRAIRGVYVYNHAKSKDAYTLERIVLALRRGEYNYLSLESALSEYGVISQIPIDRITVMTTGRSEEHKTPFGVIEFTHTKRPPEQILQDTYFGNSPLRQATKKTAVRDLRRVGRNTHLIDESELHDEGDDGKAPFVM</sequence>
<evidence type="ECO:0000313" key="3">
    <source>
        <dbReference type="Proteomes" id="UP001617702"/>
    </source>
</evidence>
<reference evidence="2 3" key="1">
    <citation type="submission" date="2024-10" db="EMBL/GenBank/DDBJ databases">
        <authorList>
            <person name="Lu C.-H."/>
        </authorList>
    </citation>
    <scope>NUCLEOTIDE SEQUENCE [LARGE SCALE GENOMIC DNA]</scope>
    <source>
        <strain evidence="2 3">22LXZD03-01</strain>
    </source>
</reference>
<protein>
    <submittedName>
        <fullName evidence="2">Type IV toxin-antitoxin system AbiEi family antitoxin</fullName>
    </submittedName>
</protein>
<name>A0ABW8GXH0_9GAMM</name>
<feature type="domain" description="AbiEi antitoxin N-terminal" evidence="1">
    <location>
        <begin position="8"/>
        <end position="61"/>
    </location>
</feature>
<organism evidence="2 3">
    <name type="scientific">Pectobacterium jejuense</name>
    <dbReference type="NCBI Taxonomy" id="2974022"/>
    <lineage>
        <taxon>Bacteria</taxon>
        <taxon>Pseudomonadati</taxon>
        <taxon>Pseudomonadota</taxon>
        <taxon>Gammaproteobacteria</taxon>
        <taxon>Enterobacterales</taxon>
        <taxon>Pectobacteriaceae</taxon>
        <taxon>Pectobacterium</taxon>
    </lineage>
</organism>
<dbReference type="RefSeq" id="WP_233966202.1">
    <property type="nucleotide sequence ID" value="NZ_JBIXLA010000005.1"/>
</dbReference>
<gene>
    <name evidence="2" type="primary">abiEi</name>
    <name evidence="2" type="ORF">ACIPUH_13655</name>
</gene>
<accession>A0ABW8GXH0</accession>
<dbReference type="Proteomes" id="UP001617702">
    <property type="component" value="Unassembled WGS sequence"/>
</dbReference>